<dbReference type="PROSITE" id="PS01248">
    <property type="entry name" value="EGF_LAM_1"/>
    <property type="match status" value="1"/>
</dbReference>
<accession>A0ABN9KTD2</accession>
<dbReference type="EMBL" id="CAUEEQ010001113">
    <property type="protein sequence ID" value="CAJ0918898.1"/>
    <property type="molecule type" value="Genomic_DNA"/>
</dbReference>
<evidence type="ECO:0000256" key="2">
    <source>
        <dbReference type="ARBA" id="ARBA00023292"/>
    </source>
</evidence>
<name>A0ABN9KTD2_9NEOB</name>
<reference evidence="4" key="1">
    <citation type="submission" date="2023-07" db="EMBL/GenBank/DDBJ databases">
        <authorList>
            <person name="Stuckert A."/>
        </authorList>
    </citation>
    <scope>NUCLEOTIDE SEQUENCE</scope>
</reference>
<keyword evidence="1" id="KW-1015">Disulfide bond</keyword>
<organism evidence="4 5">
    <name type="scientific">Ranitomeya imitator</name>
    <name type="common">mimic poison frog</name>
    <dbReference type="NCBI Taxonomy" id="111125"/>
    <lineage>
        <taxon>Eukaryota</taxon>
        <taxon>Metazoa</taxon>
        <taxon>Chordata</taxon>
        <taxon>Craniata</taxon>
        <taxon>Vertebrata</taxon>
        <taxon>Euteleostomi</taxon>
        <taxon>Amphibia</taxon>
        <taxon>Batrachia</taxon>
        <taxon>Anura</taxon>
        <taxon>Neobatrachia</taxon>
        <taxon>Hyloidea</taxon>
        <taxon>Dendrobatidae</taxon>
        <taxon>Dendrobatinae</taxon>
        <taxon>Ranitomeya</taxon>
    </lineage>
</organism>
<gene>
    <name evidence="4" type="ORF">RIMI_LOCUS884765</name>
</gene>
<evidence type="ECO:0000313" key="4">
    <source>
        <dbReference type="EMBL" id="CAJ0918898.1"/>
    </source>
</evidence>
<keyword evidence="5" id="KW-1185">Reference proteome</keyword>
<keyword evidence="2" id="KW-0424">Laminin EGF-like domain</keyword>
<comment type="caution">
    <text evidence="4">The sequence shown here is derived from an EMBL/GenBank/DDBJ whole genome shotgun (WGS) entry which is preliminary data.</text>
</comment>
<sequence length="90" mass="9862">MPRVIVQIMENYSTIHISVCNCNGHTQRCVFDPELQAQTGSGFRCIDCNGGTDGPNCEKCKDGYYPQQDGSLSSQCDDYGRCSCKPGVMV</sequence>
<dbReference type="InterPro" id="IPR002049">
    <property type="entry name" value="LE_dom"/>
</dbReference>
<dbReference type="Proteomes" id="UP001176940">
    <property type="component" value="Unassembled WGS sequence"/>
</dbReference>
<feature type="domain" description="Laminin EGF-like" evidence="3">
    <location>
        <begin position="45"/>
        <end position="76"/>
    </location>
</feature>
<dbReference type="SUPFAM" id="SSF57196">
    <property type="entry name" value="EGF/Laminin"/>
    <property type="match status" value="1"/>
</dbReference>
<protein>
    <recommendedName>
        <fullName evidence="3">Laminin EGF-like domain-containing protein</fullName>
    </recommendedName>
</protein>
<dbReference type="InterPro" id="IPR050440">
    <property type="entry name" value="Laminin/Netrin_ECM"/>
</dbReference>
<dbReference type="SMART" id="SM00180">
    <property type="entry name" value="EGF_Lam"/>
    <property type="match status" value="1"/>
</dbReference>
<evidence type="ECO:0000256" key="1">
    <source>
        <dbReference type="ARBA" id="ARBA00023157"/>
    </source>
</evidence>
<dbReference type="PANTHER" id="PTHR10574">
    <property type="entry name" value="NETRIN/LAMININ-RELATED"/>
    <property type="match status" value="1"/>
</dbReference>
<evidence type="ECO:0000259" key="3">
    <source>
        <dbReference type="PROSITE" id="PS01248"/>
    </source>
</evidence>
<dbReference type="PANTHER" id="PTHR10574:SF313">
    <property type="entry name" value="LAMININ SUBUNIT GAMMA-2"/>
    <property type="match status" value="1"/>
</dbReference>
<dbReference type="Pfam" id="PF00053">
    <property type="entry name" value="EGF_laminin"/>
    <property type="match status" value="2"/>
</dbReference>
<dbReference type="Gene3D" id="2.10.25.10">
    <property type="entry name" value="Laminin"/>
    <property type="match status" value="1"/>
</dbReference>
<evidence type="ECO:0000313" key="5">
    <source>
        <dbReference type="Proteomes" id="UP001176940"/>
    </source>
</evidence>
<proteinExistence type="predicted"/>